<dbReference type="AlphaFoldDB" id="A0AAV2E4P1"/>
<gene>
    <name evidence="2" type="ORF">LTRI10_LOCUS22226</name>
</gene>
<dbReference type="Proteomes" id="UP001497516">
    <property type="component" value="Chromosome 4"/>
</dbReference>
<feature type="compositionally biased region" description="Low complexity" evidence="1">
    <location>
        <begin position="241"/>
        <end position="253"/>
    </location>
</feature>
<feature type="compositionally biased region" description="Acidic residues" evidence="1">
    <location>
        <begin position="13"/>
        <end position="22"/>
    </location>
</feature>
<dbReference type="PANTHER" id="PTHR33922">
    <property type="entry name" value="OS01G0888066 PROTEIN-RELATED"/>
    <property type="match status" value="1"/>
</dbReference>
<feature type="region of interest" description="Disordered" evidence="1">
    <location>
        <begin position="303"/>
        <end position="363"/>
    </location>
</feature>
<sequence>MGCGEKWVRSSESEEQGEEEESLSLCDLPVNLLAEDEEGAEEKPLLSPDVGEEVPLDPGLNSTNSEDFDFGQLLGSSMGSKSSSSEMCAADDIFFQGQILPFRHSISSESGSGVHPFKPAVQRQGSLSTSRSISRSESMDRSSSSGGFTRFSSRSSSINSHYSSSSSASTNSNSSSARPRIVNRFHAFPSPKPQILKTPNAPPLGSAAGAANRSKKSSIWETLRLGLVRAPEMEFQDLKSRSSVSRNSSTGSNKAEKQGTAGKNPPPAPAKTKRSYSTGRLLGGCDCTVGAVQPVALNHENIVAVKGNKKKHRDDRRRGKQGSGEEGNKSKTTNSGMMLSTVGKEKEKRPLRGKQEASRHRTVEWIKKLSSHGGFSVVGDHEEDE</sequence>
<protein>
    <submittedName>
        <fullName evidence="2">Uncharacterized protein</fullName>
    </submittedName>
</protein>
<dbReference type="PANTHER" id="PTHR33922:SF2">
    <property type="entry name" value="OS07G0589600 PROTEIN"/>
    <property type="match status" value="1"/>
</dbReference>
<name>A0AAV2E4P1_9ROSI</name>
<feature type="region of interest" description="Disordered" evidence="1">
    <location>
        <begin position="189"/>
        <end position="215"/>
    </location>
</feature>
<feature type="region of interest" description="Disordered" evidence="1">
    <location>
        <begin position="105"/>
        <end position="177"/>
    </location>
</feature>
<evidence type="ECO:0000256" key="1">
    <source>
        <dbReference type="SAM" id="MobiDB-lite"/>
    </source>
</evidence>
<keyword evidence="3" id="KW-1185">Reference proteome</keyword>
<feature type="compositionally biased region" description="Low complexity" evidence="1">
    <location>
        <begin position="123"/>
        <end position="177"/>
    </location>
</feature>
<feature type="compositionally biased region" description="Basic residues" evidence="1">
    <location>
        <begin position="307"/>
        <end position="320"/>
    </location>
</feature>
<feature type="region of interest" description="Disordered" evidence="1">
    <location>
        <begin position="1"/>
        <end position="68"/>
    </location>
</feature>
<dbReference type="EMBL" id="OZ034817">
    <property type="protein sequence ID" value="CAL1380807.1"/>
    <property type="molecule type" value="Genomic_DNA"/>
</dbReference>
<feature type="compositionally biased region" description="Basic and acidic residues" evidence="1">
    <location>
        <begin position="1"/>
        <end position="12"/>
    </location>
</feature>
<reference evidence="2 3" key="1">
    <citation type="submission" date="2024-04" db="EMBL/GenBank/DDBJ databases">
        <authorList>
            <person name="Fracassetti M."/>
        </authorList>
    </citation>
    <scope>NUCLEOTIDE SEQUENCE [LARGE SCALE GENOMIC DNA]</scope>
</reference>
<organism evidence="2 3">
    <name type="scientific">Linum trigynum</name>
    <dbReference type="NCBI Taxonomy" id="586398"/>
    <lineage>
        <taxon>Eukaryota</taxon>
        <taxon>Viridiplantae</taxon>
        <taxon>Streptophyta</taxon>
        <taxon>Embryophyta</taxon>
        <taxon>Tracheophyta</taxon>
        <taxon>Spermatophyta</taxon>
        <taxon>Magnoliopsida</taxon>
        <taxon>eudicotyledons</taxon>
        <taxon>Gunneridae</taxon>
        <taxon>Pentapetalae</taxon>
        <taxon>rosids</taxon>
        <taxon>fabids</taxon>
        <taxon>Malpighiales</taxon>
        <taxon>Linaceae</taxon>
        <taxon>Linum</taxon>
    </lineage>
</organism>
<proteinExistence type="predicted"/>
<evidence type="ECO:0000313" key="3">
    <source>
        <dbReference type="Proteomes" id="UP001497516"/>
    </source>
</evidence>
<evidence type="ECO:0000313" key="2">
    <source>
        <dbReference type="EMBL" id="CAL1380807.1"/>
    </source>
</evidence>
<feature type="region of interest" description="Disordered" evidence="1">
    <location>
        <begin position="237"/>
        <end position="275"/>
    </location>
</feature>
<feature type="compositionally biased region" description="Basic and acidic residues" evidence="1">
    <location>
        <begin position="343"/>
        <end position="363"/>
    </location>
</feature>
<accession>A0AAV2E4P1</accession>